<evidence type="ECO:0000313" key="5">
    <source>
        <dbReference type="Proteomes" id="UP000176260"/>
    </source>
</evidence>
<keyword evidence="1 2" id="KW-0597">Phosphoprotein</keyword>
<dbReference type="InterPro" id="IPR011006">
    <property type="entry name" value="CheY-like_superfamily"/>
</dbReference>
<dbReference type="Pfam" id="PF00072">
    <property type="entry name" value="Response_reg"/>
    <property type="match status" value="1"/>
</dbReference>
<dbReference type="SMART" id="SM00448">
    <property type="entry name" value="REC"/>
    <property type="match status" value="1"/>
</dbReference>
<gene>
    <name evidence="4" type="ORF">A2Y67_01725</name>
</gene>
<proteinExistence type="predicted"/>
<organism evidence="4 5">
    <name type="scientific">Candidatus Buchananbacteria bacterium RBG_13_39_9</name>
    <dbReference type="NCBI Taxonomy" id="1797531"/>
    <lineage>
        <taxon>Bacteria</taxon>
        <taxon>Candidatus Buchananiibacteriota</taxon>
    </lineage>
</organism>
<sequence>MAQTNKTKILLIEDDSFLVEMYTTKFELEGFAVVAAEDGKKGLDMIKSENPDIILLDILMPKMDGFAVLDAMKKDKEMADIPVVLLTNLGQKDDVKKGFEKGAVGYLIKAHFMPSEVVDKIKKILKEHKK</sequence>
<evidence type="ECO:0000313" key="4">
    <source>
        <dbReference type="EMBL" id="OGY42216.1"/>
    </source>
</evidence>
<dbReference type="GO" id="GO:0000160">
    <property type="term" value="P:phosphorelay signal transduction system"/>
    <property type="evidence" value="ECO:0007669"/>
    <property type="project" value="InterPro"/>
</dbReference>
<evidence type="ECO:0000256" key="2">
    <source>
        <dbReference type="PROSITE-ProRule" id="PRU00169"/>
    </source>
</evidence>
<feature type="modified residue" description="4-aspartylphosphate" evidence="2">
    <location>
        <position position="57"/>
    </location>
</feature>
<dbReference type="Gene3D" id="3.40.50.2300">
    <property type="match status" value="1"/>
</dbReference>
<dbReference type="InterPro" id="IPR050595">
    <property type="entry name" value="Bact_response_regulator"/>
</dbReference>
<dbReference type="Proteomes" id="UP000176260">
    <property type="component" value="Unassembled WGS sequence"/>
</dbReference>
<dbReference type="PANTHER" id="PTHR44591:SF23">
    <property type="entry name" value="CHEY SUBFAMILY"/>
    <property type="match status" value="1"/>
</dbReference>
<evidence type="ECO:0000259" key="3">
    <source>
        <dbReference type="PROSITE" id="PS50110"/>
    </source>
</evidence>
<dbReference type="InterPro" id="IPR001789">
    <property type="entry name" value="Sig_transdc_resp-reg_receiver"/>
</dbReference>
<dbReference type="EMBL" id="MHIA01000016">
    <property type="protein sequence ID" value="OGY42216.1"/>
    <property type="molecule type" value="Genomic_DNA"/>
</dbReference>
<comment type="caution">
    <text evidence="4">The sequence shown here is derived from an EMBL/GenBank/DDBJ whole genome shotgun (WGS) entry which is preliminary data.</text>
</comment>
<dbReference type="AlphaFoldDB" id="A0A1G1XRH6"/>
<accession>A0A1G1XRH6</accession>
<evidence type="ECO:0000256" key="1">
    <source>
        <dbReference type="ARBA" id="ARBA00022553"/>
    </source>
</evidence>
<reference evidence="4 5" key="1">
    <citation type="journal article" date="2016" name="Nat. Commun.">
        <title>Thousands of microbial genomes shed light on interconnected biogeochemical processes in an aquifer system.</title>
        <authorList>
            <person name="Anantharaman K."/>
            <person name="Brown C.T."/>
            <person name="Hug L.A."/>
            <person name="Sharon I."/>
            <person name="Castelle C.J."/>
            <person name="Probst A.J."/>
            <person name="Thomas B.C."/>
            <person name="Singh A."/>
            <person name="Wilkins M.J."/>
            <person name="Karaoz U."/>
            <person name="Brodie E.L."/>
            <person name="Williams K.H."/>
            <person name="Hubbard S.S."/>
            <person name="Banfield J.F."/>
        </authorList>
    </citation>
    <scope>NUCLEOTIDE SEQUENCE [LARGE SCALE GENOMIC DNA]</scope>
</reference>
<name>A0A1G1XRH6_9BACT</name>
<dbReference type="CDD" id="cd17574">
    <property type="entry name" value="REC_OmpR"/>
    <property type="match status" value="1"/>
</dbReference>
<dbReference type="PROSITE" id="PS50110">
    <property type="entry name" value="RESPONSE_REGULATORY"/>
    <property type="match status" value="1"/>
</dbReference>
<protein>
    <recommendedName>
        <fullName evidence="3">Response regulatory domain-containing protein</fullName>
    </recommendedName>
</protein>
<dbReference type="PANTHER" id="PTHR44591">
    <property type="entry name" value="STRESS RESPONSE REGULATOR PROTEIN 1"/>
    <property type="match status" value="1"/>
</dbReference>
<dbReference type="SUPFAM" id="SSF52172">
    <property type="entry name" value="CheY-like"/>
    <property type="match status" value="1"/>
</dbReference>
<feature type="domain" description="Response regulatory" evidence="3">
    <location>
        <begin position="8"/>
        <end position="125"/>
    </location>
</feature>